<feature type="transmembrane region" description="Helical" evidence="18">
    <location>
        <begin position="1625"/>
        <end position="1644"/>
    </location>
</feature>
<evidence type="ECO:0000256" key="7">
    <source>
        <dbReference type="ARBA" id="ARBA00022692"/>
    </source>
</evidence>
<keyword evidence="7 18" id="KW-0812">Transmembrane</keyword>
<evidence type="ECO:0000313" key="20">
    <source>
        <dbReference type="EMBL" id="CDO52358.1"/>
    </source>
</evidence>
<gene>
    <name evidence="20" type="ORF">BN980_GECA03s00670g</name>
</gene>
<feature type="region of interest" description="Disordered" evidence="17">
    <location>
        <begin position="28"/>
        <end position="87"/>
    </location>
</feature>
<keyword evidence="6" id="KW-0107">Calcium channel</keyword>
<dbReference type="SUPFAM" id="SSF47473">
    <property type="entry name" value="EF-hand"/>
    <property type="match status" value="1"/>
</dbReference>
<reference evidence="20" key="1">
    <citation type="submission" date="2014-03" db="EMBL/GenBank/DDBJ databases">
        <authorList>
            <person name="Casaregola S."/>
        </authorList>
    </citation>
    <scope>NUCLEOTIDE SEQUENCE [LARGE SCALE GENOMIC DNA]</scope>
    <source>
        <strain evidence="20">CLIB 918</strain>
    </source>
</reference>
<feature type="transmembrane region" description="Helical" evidence="18">
    <location>
        <begin position="1232"/>
        <end position="1260"/>
    </location>
</feature>
<dbReference type="OrthoDB" id="416585at2759"/>
<feature type="transmembrane region" description="Helical" evidence="18">
    <location>
        <begin position="805"/>
        <end position="823"/>
    </location>
</feature>
<feature type="transmembrane region" description="Helical" evidence="18">
    <location>
        <begin position="1359"/>
        <end position="1383"/>
    </location>
</feature>
<dbReference type="GO" id="GO:0005509">
    <property type="term" value="F:calcium ion binding"/>
    <property type="evidence" value="ECO:0007669"/>
    <property type="project" value="InterPro"/>
</dbReference>
<feature type="compositionally biased region" description="Low complexity" evidence="17">
    <location>
        <begin position="30"/>
        <end position="43"/>
    </location>
</feature>
<evidence type="ECO:0000256" key="14">
    <source>
        <dbReference type="ARBA" id="ARBA00023303"/>
    </source>
</evidence>
<dbReference type="InterPro" id="IPR011992">
    <property type="entry name" value="EF-hand-dom_pair"/>
</dbReference>
<evidence type="ECO:0000313" key="21">
    <source>
        <dbReference type="Proteomes" id="UP000242525"/>
    </source>
</evidence>
<feature type="transmembrane region" description="Helical" evidence="18">
    <location>
        <begin position="1005"/>
        <end position="1028"/>
    </location>
</feature>
<feature type="transmembrane region" description="Helical" evidence="18">
    <location>
        <begin position="973"/>
        <end position="993"/>
    </location>
</feature>
<dbReference type="Gene3D" id="1.10.238.10">
    <property type="entry name" value="EF-hand"/>
    <property type="match status" value="1"/>
</dbReference>
<evidence type="ECO:0000256" key="12">
    <source>
        <dbReference type="ARBA" id="ARBA00023136"/>
    </source>
</evidence>
<keyword evidence="8" id="KW-0106">Calcium</keyword>
<evidence type="ECO:0000256" key="15">
    <source>
        <dbReference type="ARBA" id="ARBA00061395"/>
    </source>
</evidence>
<protein>
    <recommendedName>
        <fullName evidence="16">Calcium-channel protein CCH1</fullName>
    </recommendedName>
</protein>
<dbReference type="Gene3D" id="1.20.120.350">
    <property type="entry name" value="Voltage-gated potassium channels. Chain C"/>
    <property type="match status" value="3"/>
</dbReference>
<dbReference type="STRING" id="1173061.A0A0J9X5C6"/>
<dbReference type="SUPFAM" id="SSF81324">
    <property type="entry name" value="Voltage-gated potassium channels"/>
    <property type="match status" value="4"/>
</dbReference>
<keyword evidence="12 18" id="KW-0472">Membrane</keyword>
<keyword evidence="11" id="KW-0406">Ion transport</keyword>
<feature type="transmembrane region" description="Helical" evidence="18">
    <location>
        <begin position="1688"/>
        <end position="1710"/>
    </location>
</feature>
<keyword evidence="2" id="KW-0813">Transport</keyword>
<feature type="transmembrane region" description="Helical" evidence="18">
    <location>
        <begin position="704"/>
        <end position="722"/>
    </location>
</feature>
<dbReference type="PROSITE" id="PS50222">
    <property type="entry name" value="EF_HAND_2"/>
    <property type="match status" value="1"/>
</dbReference>
<feature type="compositionally biased region" description="Polar residues" evidence="17">
    <location>
        <begin position="231"/>
        <end position="247"/>
    </location>
</feature>
<dbReference type="GO" id="GO:0008331">
    <property type="term" value="F:high voltage-gated calcium channel activity"/>
    <property type="evidence" value="ECO:0007669"/>
    <property type="project" value="TreeGrafter"/>
</dbReference>
<comment type="caution">
    <text evidence="20">The sequence shown here is derived from an EMBL/GenBank/DDBJ whole genome shotgun (WGS) entry which is preliminary data.</text>
</comment>
<feature type="compositionally biased region" description="Low complexity" evidence="17">
    <location>
        <begin position="64"/>
        <end position="77"/>
    </location>
</feature>
<evidence type="ECO:0000256" key="8">
    <source>
        <dbReference type="ARBA" id="ARBA00022837"/>
    </source>
</evidence>
<keyword evidence="9" id="KW-0851">Voltage-gated channel</keyword>
<feature type="transmembrane region" description="Helical" evidence="18">
    <location>
        <begin position="1272"/>
        <end position="1294"/>
    </location>
</feature>
<dbReference type="Gene3D" id="1.10.287.70">
    <property type="match status" value="4"/>
</dbReference>
<evidence type="ECO:0000256" key="10">
    <source>
        <dbReference type="ARBA" id="ARBA00022989"/>
    </source>
</evidence>
<feature type="transmembrane region" description="Helical" evidence="18">
    <location>
        <begin position="860"/>
        <end position="885"/>
    </location>
</feature>
<evidence type="ECO:0000256" key="18">
    <source>
        <dbReference type="SAM" id="Phobius"/>
    </source>
</evidence>
<keyword evidence="10 18" id="KW-1133">Transmembrane helix</keyword>
<dbReference type="FunFam" id="1.10.287.70:FF:000093">
    <property type="entry name" value="Calcium channel subunit Cch1"/>
    <property type="match status" value="1"/>
</dbReference>
<dbReference type="InterPro" id="IPR002048">
    <property type="entry name" value="EF_hand_dom"/>
</dbReference>
<comment type="similarity">
    <text evidence="15">Belongs to the calcium channel alpha-1 subunit (TC 1.A.1.11) family.</text>
</comment>
<proteinExistence type="inferred from homology"/>
<feature type="region of interest" description="Disordered" evidence="17">
    <location>
        <begin position="231"/>
        <end position="260"/>
    </location>
</feature>
<name>A0A0J9X5C6_GEOCN</name>
<feature type="compositionally biased region" description="Acidic residues" evidence="17">
    <location>
        <begin position="2059"/>
        <end position="2068"/>
    </location>
</feature>
<feature type="transmembrane region" description="Helical" evidence="18">
    <location>
        <begin position="835"/>
        <end position="853"/>
    </location>
</feature>
<evidence type="ECO:0000259" key="19">
    <source>
        <dbReference type="PROSITE" id="PS50222"/>
    </source>
</evidence>
<evidence type="ECO:0000256" key="11">
    <source>
        <dbReference type="ARBA" id="ARBA00023065"/>
    </source>
</evidence>
<feature type="transmembrane region" description="Helical" evidence="18">
    <location>
        <begin position="381"/>
        <end position="402"/>
    </location>
</feature>
<feature type="transmembrane region" description="Helical" evidence="18">
    <location>
        <begin position="728"/>
        <end position="753"/>
    </location>
</feature>
<keyword evidence="21" id="KW-1185">Reference proteome</keyword>
<feature type="transmembrane region" description="Helical" evidence="18">
    <location>
        <begin position="594"/>
        <end position="618"/>
    </location>
</feature>
<evidence type="ECO:0000256" key="2">
    <source>
        <dbReference type="ARBA" id="ARBA00022448"/>
    </source>
</evidence>
<dbReference type="PANTHER" id="PTHR45628:SF7">
    <property type="entry name" value="VOLTAGE-DEPENDENT CALCIUM CHANNEL TYPE A SUBUNIT ALPHA-1"/>
    <property type="match status" value="1"/>
</dbReference>
<dbReference type="InterPro" id="IPR005821">
    <property type="entry name" value="Ion_trans_dom"/>
</dbReference>
<evidence type="ECO:0000256" key="4">
    <source>
        <dbReference type="ARBA" id="ARBA00022553"/>
    </source>
</evidence>
<feature type="transmembrane region" description="Helical" evidence="18">
    <location>
        <begin position="1595"/>
        <end position="1613"/>
    </location>
</feature>
<dbReference type="InterPro" id="IPR050599">
    <property type="entry name" value="VDCC_alpha-1_subunit"/>
</dbReference>
<evidence type="ECO:0000256" key="17">
    <source>
        <dbReference type="SAM" id="MobiDB-lite"/>
    </source>
</evidence>
<feature type="transmembrane region" description="Helical" evidence="18">
    <location>
        <begin position="891"/>
        <end position="912"/>
    </location>
</feature>
<keyword evidence="5" id="KW-0109">Calcium transport</keyword>
<feature type="transmembrane region" description="Helical" evidence="18">
    <location>
        <begin position="1562"/>
        <end position="1583"/>
    </location>
</feature>
<dbReference type="Pfam" id="PF00520">
    <property type="entry name" value="Ion_trans"/>
    <property type="match status" value="4"/>
</dbReference>
<accession>A0A0J9X5C6</accession>
<keyword evidence="4" id="KW-0597">Phosphoprotein</keyword>
<feature type="domain" description="EF-hand" evidence="19">
    <location>
        <begin position="1815"/>
        <end position="1850"/>
    </location>
</feature>
<dbReference type="Proteomes" id="UP000242525">
    <property type="component" value="Unassembled WGS sequence"/>
</dbReference>
<sequence length="2068" mass="235399">MSPLPKPKESPLKPPEIVYNDATLSPLDLSANGVSSATSVSSHPHPPSPSGQFLTPNNLLSPGRSSESYSRRNSSTSQPPSILTAPDFIFRGSSDSVRKPFDAATIDSNENRSSVLRGVDASPRADLDAGSSIFVPKDLTDDQSSFQLGLEDALGKDSNWLTPTADPPKTPEIVVQDLDMKHKSSSSDMRSMEPLRDLEDGFVSTSEWHSNPPRSPVQNISLAVKTISTRVMGQKSSDQKSPVSTPAATIRSDPMDRPSLSLRIPEITTDKYTTPLSSPRDVTSPGVLHGSPYNDKHLYTDSMSASNDTYFVDKKVVYWEDGKSLDGSGKPALFQSSTPEPSDGLLPPLKLVGRSLKIFGSTNPFRIFLYEQLHKVWIEPISFFLIIVHTVVLAVGCIPNIFKDINPKDHENYVLVTEHWHDPWVNWCLLGIFICYTAICIASIIAYGLWDDRQRKKTIKPGIPADENETPFTSSLSPVPEGLRKRRVKHTPLVPTFASLIPKNWKSPPALQEAHTIHLTPSFRYAQDRAYLRSSWNRIQFIAVVSYWISQLFSIDKFGVKKELFVFRMISTLPILHLLNLTSGTSSVLRSLKVAAPLLTNVSIFVGFFWILFAIIGVQSFNNSLRRNCVWVNPLNASDTYVMTDQVCGSFMLEGERVPYIDIENEFFTTAKGYTCPTNSKCLTLENPISGTISFDNILQSLEIVFVIMSVNTFSDIMYNIVDSEHLIASLFFIIGTLALGLWLTNLFIAVIVSSFERTRESMGIHRNTSDAADRVAALFSGTNVHVQHICRSSVGRIYHYCRDIPLIIIFLGLIMQCTLSFNSPQSKVDSIQRFEMFVTGFLLVEILLRLAIYLPRFKFFFTSVMNCIDVFLAVATIIILITPIRNNTQVYGWLSVFQIARFYRLVIAVGFVRDLWARVLSNFRPILNITLFYYLLTFLAAILACVLLRGAIPIKSDGETNFIAFQHLANAFLGMYMISSTENWTSMLYLAVENTDSNFSRICVAGFFMFWFVLSSFVVLNMFIAVITENLEISPENKRKAQIKAFFVDVLNEKHNKNYLKETRDVLIRKFKIKRRTKNIHNGETVFQLLQKDRMDNFLSNEDNYGMDHKIEVEEKNSRSLLKTIIEVPSRIINPYLEKRRAQNIDNPFHDPNEIKGYENRHHPNTESMVTELIRTKNEIEKQQREYLEKHPDYNRSLKIFGPNHPLRVLCQKIVAPSYGTRIEGTNPRPIMWYMFSIAMLLSTVGLVVIAVIVTPIYYKELIDTHPGMNWFILTDAMFVGIFSLESIIKIIADGLYFTPNAYLRSVWGIIDFGVLITLWVNLIQQVTNHNKASRLIRAFKALRALRLLSFSSKAQELFHNVIIVGVWKLFTASIVAFGLLFPFSVWGLNIFRGRLFSCNDSSYSGELSNCVGEFLTTPFNWEILSPKAVSTSYFDFDNFGHSLLILFEIISLEGWTDVLSSVMNISGPFHQPMYYANAFNGVFVMFYNLIGTIFIITLFVSVIIQNYAVTRGSAYMTEEQKNWYEIEKTLKMVRPSIRPPVVLGSFRHKLLLLITRQSSWFSRVVTGNLFVIAIILIVEYYPRSDAVELAREIVLIFFTSTFLILVLLRLYALGIRKFFRRRWDIYALLVTTISLILLLLATKDRRSNVFYNFQKLFLVSILILLIPRSRRLDQLLKTCAASVSDIGNLLIVWAILFLAYGIAFNQVFGLTRLGPNGGNSINFRTVPQALVLLYRMSLGEGWNQILNDYLVVYPNCYVSPDGFSDCGSAAYAYILFISWNIISMYIFANMFVSLIYENFSYVSRKPDTNINRDEIRRFKNIWYKFDPNSTGYIPRNQLYNLLAQLDGYFSLHIHDEPWKIRTILKNSMAETDDKYKVDIQALNKELRMYPKQWFAEKRDRFEKFCHHAFLLADPERGINFHNLLIQFPFYKDMEYSKCLKLHDYIRYRDIERRITSRIIQERTASALLLAQAIIRRRVQTRKNSNSATTTGAGFANSAATGATLGLGLNGDSFEGRLQASPFEDGGDLQDTDSSNSDGLPTAWHNPVVSVPKIQIDQFDDEEEYSD</sequence>
<dbReference type="GO" id="GO:0098703">
    <property type="term" value="P:calcium ion import across plasma membrane"/>
    <property type="evidence" value="ECO:0007669"/>
    <property type="project" value="TreeGrafter"/>
</dbReference>
<dbReference type="GO" id="GO:0005891">
    <property type="term" value="C:voltage-gated calcium channel complex"/>
    <property type="evidence" value="ECO:0007669"/>
    <property type="project" value="TreeGrafter"/>
</dbReference>
<evidence type="ECO:0000256" key="6">
    <source>
        <dbReference type="ARBA" id="ARBA00022673"/>
    </source>
</evidence>
<evidence type="ECO:0000256" key="3">
    <source>
        <dbReference type="ARBA" id="ARBA00022475"/>
    </source>
</evidence>
<feature type="region of interest" description="Disordered" evidence="17">
    <location>
        <begin position="2021"/>
        <end position="2068"/>
    </location>
</feature>
<evidence type="ECO:0000256" key="1">
    <source>
        <dbReference type="ARBA" id="ARBA00004651"/>
    </source>
</evidence>
<evidence type="ECO:0000256" key="9">
    <source>
        <dbReference type="ARBA" id="ARBA00022882"/>
    </source>
</evidence>
<feature type="transmembrane region" description="Helical" evidence="18">
    <location>
        <begin position="565"/>
        <end position="582"/>
    </location>
</feature>
<dbReference type="PANTHER" id="PTHR45628">
    <property type="entry name" value="VOLTAGE-DEPENDENT CALCIUM CHANNEL TYPE A SUBUNIT ALPHA-1"/>
    <property type="match status" value="1"/>
</dbReference>
<evidence type="ECO:0000256" key="13">
    <source>
        <dbReference type="ARBA" id="ARBA00023180"/>
    </source>
</evidence>
<keyword evidence="3" id="KW-1003">Cell membrane</keyword>
<organism evidence="20 21">
    <name type="scientific">Geotrichum candidum</name>
    <name type="common">Oospora lactis</name>
    <name type="synonym">Dipodascus geotrichum</name>
    <dbReference type="NCBI Taxonomy" id="1173061"/>
    <lineage>
        <taxon>Eukaryota</taxon>
        <taxon>Fungi</taxon>
        <taxon>Dikarya</taxon>
        <taxon>Ascomycota</taxon>
        <taxon>Saccharomycotina</taxon>
        <taxon>Dipodascomycetes</taxon>
        <taxon>Dipodascales</taxon>
        <taxon>Dipodascaceae</taxon>
        <taxon>Geotrichum</taxon>
    </lineage>
</organism>
<feature type="transmembrane region" description="Helical" evidence="18">
    <location>
        <begin position="932"/>
        <end position="953"/>
    </location>
</feature>
<keyword evidence="14" id="KW-0407">Ion channel</keyword>
<evidence type="ECO:0000256" key="5">
    <source>
        <dbReference type="ARBA" id="ARBA00022568"/>
    </source>
</evidence>
<dbReference type="EMBL" id="CCBN010000003">
    <property type="protein sequence ID" value="CDO52358.1"/>
    <property type="molecule type" value="Genomic_DNA"/>
</dbReference>
<dbReference type="InterPro" id="IPR027359">
    <property type="entry name" value="Volt_channel_dom_sf"/>
</dbReference>
<feature type="transmembrane region" description="Helical" evidence="18">
    <location>
        <begin position="1484"/>
        <end position="1506"/>
    </location>
</feature>
<comment type="subcellular location">
    <subcellularLocation>
        <location evidence="1">Cell membrane</location>
        <topology evidence="1">Multi-pass membrane protein</topology>
    </subcellularLocation>
</comment>
<feature type="transmembrane region" description="Helical" evidence="18">
    <location>
        <begin position="1650"/>
        <end position="1668"/>
    </location>
</feature>
<feature type="transmembrane region" description="Helical" evidence="18">
    <location>
        <begin position="1772"/>
        <end position="1798"/>
    </location>
</feature>
<feature type="transmembrane region" description="Helical" evidence="18">
    <location>
        <begin position="424"/>
        <end position="450"/>
    </location>
</feature>
<keyword evidence="13" id="KW-0325">Glycoprotein</keyword>
<feature type="transmembrane region" description="Helical" evidence="18">
    <location>
        <begin position="1306"/>
        <end position="1325"/>
    </location>
</feature>
<evidence type="ECO:0000256" key="16">
    <source>
        <dbReference type="ARBA" id="ARBA00067459"/>
    </source>
</evidence>